<name>A0A9P0HB38_NEZVI</name>
<accession>A0A9P0HB38</accession>
<feature type="compositionally biased region" description="Basic and acidic residues" evidence="12">
    <location>
        <begin position="204"/>
        <end position="214"/>
    </location>
</feature>
<evidence type="ECO:0000256" key="2">
    <source>
        <dbReference type="ARBA" id="ARBA00004496"/>
    </source>
</evidence>
<dbReference type="GO" id="GO:0000796">
    <property type="term" value="C:condensin complex"/>
    <property type="evidence" value="ECO:0007669"/>
    <property type="project" value="InterPro"/>
</dbReference>
<reference evidence="13" key="1">
    <citation type="submission" date="2022-01" db="EMBL/GenBank/DDBJ databases">
        <authorList>
            <person name="King R."/>
        </authorList>
    </citation>
    <scope>NUCLEOTIDE SEQUENCE</scope>
</reference>
<evidence type="ECO:0000313" key="14">
    <source>
        <dbReference type="Proteomes" id="UP001152798"/>
    </source>
</evidence>
<keyword evidence="5" id="KW-0158">Chromosome</keyword>
<organism evidence="13 14">
    <name type="scientific">Nezara viridula</name>
    <name type="common">Southern green stink bug</name>
    <name type="synonym">Cimex viridulus</name>
    <dbReference type="NCBI Taxonomy" id="85310"/>
    <lineage>
        <taxon>Eukaryota</taxon>
        <taxon>Metazoa</taxon>
        <taxon>Ecdysozoa</taxon>
        <taxon>Arthropoda</taxon>
        <taxon>Hexapoda</taxon>
        <taxon>Insecta</taxon>
        <taxon>Pterygota</taxon>
        <taxon>Neoptera</taxon>
        <taxon>Paraneoptera</taxon>
        <taxon>Hemiptera</taxon>
        <taxon>Heteroptera</taxon>
        <taxon>Panheteroptera</taxon>
        <taxon>Pentatomomorpha</taxon>
        <taxon>Pentatomoidea</taxon>
        <taxon>Pentatomidae</taxon>
        <taxon>Pentatominae</taxon>
        <taxon>Nezara</taxon>
    </lineage>
</organism>
<keyword evidence="6" id="KW-0963">Cytoplasm</keyword>
<dbReference type="Proteomes" id="UP001152798">
    <property type="component" value="Chromosome 4"/>
</dbReference>
<evidence type="ECO:0000256" key="12">
    <source>
        <dbReference type="SAM" id="MobiDB-lite"/>
    </source>
</evidence>
<protein>
    <recommendedName>
        <fullName evidence="4">Condensin complex subunit 2</fullName>
    </recommendedName>
</protein>
<comment type="subcellular location">
    <subcellularLocation>
        <location evidence="1">Chromosome</location>
    </subcellularLocation>
    <subcellularLocation>
        <location evidence="2">Cytoplasm</location>
    </subcellularLocation>
</comment>
<keyword evidence="11" id="KW-0175">Coiled coil</keyword>
<dbReference type="GO" id="GO:0051301">
    <property type="term" value="P:cell division"/>
    <property type="evidence" value="ECO:0007669"/>
    <property type="project" value="UniProtKB-KW"/>
</dbReference>
<evidence type="ECO:0000256" key="11">
    <source>
        <dbReference type="SAM" id="Coils"/>
    </source>
</evidence>
<evidence type="ECO:0000256" key="6">
    <source>
        <dbReference type="ARBA" id="ARBA00022490"/>
    </source>
</evidence>
<feature type="compositionally biased region" description="Basic and acidic residues" evidence="12">
    <location>
        <begin position="16"/>
        <end position="27"/>
    </location>
</feature>
<keyword evidence="10" id="KW-0131">Cell cycle</keyword>
<sequence>MAKALVPRKNAKKKQNGKENSEPELDEAHNSILETIFGDINDVVGRRSFIGKRSLCIKDNDDSIIDADDEKEKRERKEKEKAEKEKVKKDAEIKKTGINILNNLTQAELDEHYSKCIQLCNQNKVNVKNAFKLQLIDYMKIICMKQPSKTENLTLMGCTLGASAKIYAHRVDKVYTDMVKIVSGKELEVEKEDSDEVNEEDALNDLKEENDGTPKRRRRKDSSDSLEDDHDINLKKFNLDKMLMPENSLEKKKAENPPQEKPTLPVGIDYFLDCPVQEVDCRISFNPPIFSNYEIDQNSNTLFLNAPRYNGNFESLDPCIFIKDYKDLHKYFNLLGEKNNEELMNSSLAFDPSSRIELPDSIRLDADDPDIDCDDGAAPEGGWGMDYDDECLPEPEPELSVNSHKSGQVSVNQPKSFSAPNMAKLVSSKSNDYSFFDNSRLDFWAGPSHWSIKRVKDGDKEPKTSGDKIKKTAKKDFLIDFNNHSFKGLKKLYAEVDSSTLARKTMLTWSKSRCKFPQDIMFTQRTLFSLLKNTELLFLKKDSKTNLICSATLNENDEDTVLTPDDFSGDVSQVMEDGDDNLDDHCNDDFEPDVRESVSPLRTDDVPALNSNFELLPAPPKVNKIAIKYAKVQKRIDVKLLKNTIWDSMALEGQPKKETHEKPVKFSEIYSSLPDKLPKEEAAELSFPLAFMALLHMANEKNLALKGTNDYDDIYVSLD</sequence>
<keyword evidence="14" id="KW-1185">Reference proteome</keyword>
<comment type="similarity">
    <text evidence="3">Belongs to the CND2 (condensin subunit 2) family.</text>
</comment>
<feature type="compositionally biased region" description="Acidic residues" evidence="12">
    <location>
        <begin position="191"/>
        <end position="203"/>
    </location>
</feature>
<evidence type="ECO:0000256" key="3">
    <source>
        <dbReference type="ARBA" id="ARBA00009471"/>
    </source>
</evidence>
<evidence type="ECO:0000256" key="10">
    <source>
        <dbReference type="ARBA" id="ARBA00023306"/>
    </source>
</evidence>
<evidence type="ECO:0000256" key="1">
    <source>
        <dbReference type="ARBA" id="ARBA00004286"/>
    </source>
</evidence>
<feature type="region of interest" description="Disordered" evidence="12">
    <location>
        <begin position="1"/>
        <end position="27"/>
    </location>
</feature>
<keyword evidence="9" id="KW-0226">DNA condensation</keyword>
<evidence type="ECO:0000256" key="7">
    <source>
        <dbReference type="ARBA" id="ARBA00022618"/>
    </source>
</evidence>
<keyword evidence="7" id="KW-0132">Cell division</keyword>
<keyword evidence="8" id="KW-0498">Mitosis</keyword>
<dbReference type="AlphaFoldDB" id="A0A9P0HB38"/>
<evidence type="ECO:0000256" key="5">
    <source>
        <dbReference type="ARBA" id="ARBA00022454"/>
    </source>
</evidence>
<evidence type="ECO:0000256" key="4">
    <source>
        <dbReference type="ARBA" id="ARBA00016065"/>
    </source>
</evidence>
<dbReference type="GO" id="GO:0005737">
    <property type="term" value="C:cytoplasm"/>
    <property type="evidence" value="ECO:0007669"/>
    <property type="project" value="UniProtKB-SubCell"/>
</dbReference>
<evidence type="ECO:0000313" key="13">
    <source>
        <dbReference type="EMBL" id="CAH1399013.1"/>
    </source>
</evidence>
<feature type="coiled-coil region" evidence="11">
    <location>
        <begin position="65"/>
        <end position="94"/>
    </location>
</feature>
<dbReference type="PANTHER" id="PTHR13108">
    <property type="entry name" value="CONDENSIN COMPLEX SUBUNIT 2"/>
    <property type="match status" value="1"/>
</dbReference>
<proteinExistence type="inferred from homology"/>
<dbReference type="PANTHER" id="PTHR13108:SF9">
    <property type="entry name" value="CONDENSIN COMPLEX SUBUNIT 2"/>
    <property type="match status" value="1"/>
</dbReference>
<gene>
    <name evidence="13" type="ORF">NEZAVI_LOCUS8556</name>
</gene>
<evidence type="ECO:0000256" key="8">
    <source>
        <dbReference type="ARBA" id="ARBA00022776"/>
    </source>
</evidence>
<evidence type="ECO:0000256" key="9">
    <source>
        <dbReference type="ARBA" id="ARBA00023067"/>
    </source>
</evidence>
<feature type="region of interest" description="Disordered" evidence="12">
    <location>
        <begin position="191"/>
        <end position="228"/>
    </location>
</feature>
<dbReference type="OrthoDB" id="362021at2759"/>
<dbReference type="InterPro" id="IPR022816">
    <property type="entry name" value="Condensin_barren_su2"/>
</dbReference>
<dbReference type="EMBL" id="OV725080">
    <property type="protein sequence ID" value="CAH1399013.1"/>
    <property type="molecule type" value="Genomic_DNA"/>
</dbReference>
<dbReference type="GO" id="GO:0007076">
    <property type="term" value="P:mitotic chromosome condensation"/>
    <property type="evidence" value="ECO:0007669"/>
    <property type="project" value="InterPro"/>
</dbReference>
<dbReference type="Pfam" id="PF05786">
    <property type="entry name" value="Cnd2"/>
    <property type="match status" value="2"/>
</dbReference>
<dbReference type="GO" id="GO:0003682">
    <property type="term" value="F:chromatin binding"/>
    <property type="evidence" value="ECO:0007669"/>
    <property type="project" value="TreeGrafter"/>
</dbReference>